<evidence type="ECO:0000256" key="1">
    <source>
        <dbReference type="SAM" id="MobiDB-lite"/>
    </source>
</evidence>
<accession>A0A918INQ7</accession>
<reference evidence="2" key="1">
    <citation type="journal article" date="2014" name="Int. J. Syst. Evol. Microbiol.">
        <title>Complete genome sequence of Corynebacterium casei LMG S-19264T (=DSM 44701T), isolated from a smear-ripened cheese.</title>
        <authorList>
            <consortium name="US DOE Joint Genome Institute (JGI-PGF)"/>
            <person name="Walter F."/>
            <person name="Albersmeier A."/>
            <person name="Kalinowski J."/>
            <person name="Ruckert C."/>
        </authorList>
    </citation>
    <scope>NUCLEOTIDE SEQUENCE</scope>
    <source>
        <strain evidence="2">KCTC 23714</strain>
    </source>
</reference>
<feature type="compositionally biased region" description="Low complexity" evidence="1">
    <location>
        <begin position="125"/>
        <end position="135"/>
    </location>
</feature>
<organism evidence="2 3">
    <name type="scientific">Gemmobacter lanyuensis</name>
    <dbReference type="NCBI Taxonomy" id="1054497"/>
    <lineage>
        <taxon>Bacteria</taxon>
        <taxon>Pseudomonadati</taxon>
        <taxon>Pseudomonadota</taxon>
        <taxon>Alphaproteobacteria</taxon>
        <taxon>Rhodobacterales</taxon>
        <taxon>Paracoccaceae</taxon>
        <taxon>Gemmobacter</taxon>
    </lineage>
</organism>
<name>A0A918INQ7_9RHOB</name>
<dbReference type="EMBL" id="BMYQ01000001">
    <property type="protein sequence ID" value="GGW24038.1"/>
    <property type="molecule type" value="Genomic_DNA"/>
</dbReference>
<proteinExistence type="predicted"/>
<comment type="caution">
    <text evidence="2">The sequence shown here is derived from an EMBL/GenBank/DDBJ whole genome shotgun (WGS) entry which is preliminary data.</text>
</comment>
<keyword evidence="3" id="KW-1185">Reference proteome</keyword>
<dbReference type="AlphaFoldDB" id="A0A918INQ7"/>
<protein>
    <submittedName>
        <fullName evidence="2">Uncharacterized protein</fullName>
    </submittedName>
</protein>
<dbReference type="RefSeq" id="WP_189632619.1">
    <property type="nucleotide sequence ID" value="NZ_BMYQ01000001.1"/>
</dbReference>
<evidence type="ECO:0000313" key="3">
    <source>
        <dbReference type="Proteomes" id="UP000628984"/>
    </source>
</evidence>
<dbReference type="Proteomes" id="UP000628984">
    <property type="component" value="Unassembled WGS sequence"/>
</dbReference>
<sequence>MMKNDNGEEVDLLGDPIRPLRDPRGRKSAVGNASIRKENQRVVMSLSAAGLKTDEIAQYMGIDAKTLRKYFSRELDHGAMLLEGLAMQALVQRMLEGNVSAAKEVRTIAAARAAPRTPKAHVHKPAPLGKKAALAQEAKAPPTGWGDLLN</sequence>
<reference evidence="2" key="2">
    <citation type="submission" date="2020-09" db="EMBL/GenBank/DDBJ databases">
        <authorList>
            <person name="Sun Q."/>
            <person name="Kim S."/>
        </authorList>
    </citation>
    <scope>NUCLEOTIDE SEQUENCE</scope>
    <source>
        <strain evidence="2">KCTC 23714</strain>
    </source>
</reference>
<feature type="region of interest" description="Disordered" evidence="1">
    <location>
        <begin position="1"/>
        <end position="31"/>
    </location>
</feature>
<gene>
    <name evidence="2" type="ORF">GCM10011452_09300</name>
</gene>
<evidence type="ECO:0000313" key="2">
    <source>
        <dbReference type="EMBL" id="GGW24038.1"/>
    </source>
</evidence>
<feature type="region of interest" description="Disordered" evidence="1">
    <location>
        <begin position="114"/>
        <end position="150"/>
    </location>
</feature>